<protein>
    <submittedName>
        <fullName evidence="1">Uncharacterized protein</fullName>
    </submittedName>
</protein>
<dbReference type="EMBL" id="VSSQ01115335">
    <property type="protein sequence ID" value="MPN50822.1"/>
    <property type="molecule type" value="Genomic_DNA"/>
</dbReference>
<organism evidence="1">
    <name type="scientific">bioreactor metagenome</name>
    <dbReference type="NCBI Taxonomy" id="1076179"/>
    <lineage>
        <taxon>unclassified sequences</taxon>
        <taxon>metagenomes</taxon>
        <taxon>ecological metagenomes</taxon>
    </lineage>
</organism>
<sequence>MAEVCRPPVLRVGHQGTQVAFDGFIVQLLESLGVVEVFTQGVAFGGVLAQQIHAQLIGPPVLVAGGVACGGGFAVLSLVEGALGFSSHGALRFNDPSGR</sequence>
<gene>
    <name evidence="1" type="ORF">SDC9_198461</name>
</gene>
<proteinExistence type="predicted"/>
<evidence type="ECO:0000313" key="1">
    <source>
        <dbReference type="EMBL" id="MPN50822.1"/>
    </source>
</evidence>
<reference evidence="1" key="1">
    <citation type="submission" date="2019-08" db="EMBL/GenBank/DDBJ databases">
        <authorList>
            <person name="Kucharzyk K."/>
            <person name="Murdoch R.W."/>
            <person name="Higgins S."/>
            <person name="Loffler F."/>
        </authorList>
    </citation>
    <scope>NUCLEOTIDE SEQUENCE</scope>
</reference>
<comment type="caution">
    <text evidence="1">The sequence shown here is derived from an EMBL/GenBank/DDBJ whole genome shotgun (WGS) entry which is preliminary data.</text>
</comment>
<dbReference type="AlphaFoldDB" id="A0A645IJ04"/>
<name>A0A645IJ04_9ZZZZ</name>
<accession>A0A645IJ04</accession>